<dbReference type="Pfam" id="PF09438">
    <property type="entry name" value="DUF2017"/>
    <property type="match status" value="1"/>
</dbReference>
<dbReference type="eggNOG" id="ENOG5032Z6K">
    <property type="taxonomic scope" value="Bacteria"/>
</dbReference>
<comment type="caution">
    <text evidence="2">The sequence shown here is derived from an EMBL/GenBank/DDBJ whole genome shotgun (WGS) entry which is preliminary data.</text>
</comment>
<evidence type="ECO:0000256" key="1">
    <source>
        <dbReference type="SAM" id="MobiDB-lite"/>
    </source>
</evidence>
<dbReference type="STRING" id="1089455.MOPEL_132_00110"/>
<evidence type="ECO:0000313" key="2">
    <source>
        <dbReference type="EMBL" id="GAB49644.1"/>
    </source>
</evidence>
<proteinExistence type="predicted"/>
<dbReference type="EMBL" id="BAFE01000091">
    <property type="protein sequence ID" value="GAB49644.1"/>
    <property type="molecule type" value="Genomic_DNA"/>
</dbReference>
<protein>
    <submittedName>
        <fullName evidence="2">Uncharacterized protein</fullName>
    </submittedName>
</protein>
<sequence>MTGFRRTRKGVVGSFSEPERDLLVHLLQQTIGLLEAEAGAPTPEVRGEDGGDVDSFEAIMRNAGFDEDFGDATARSAPGPGRPADPAVRRLLPDAHHDDPELAAEFRRLTGDAVRDRKLAHLRRAVGLVEGTSGSTMYPTEEQAVSLLVSLTDVRLVLAERLDLHTDEAAESLSDRLGETDPDDPRFPLALAYEFLTWVQETLAVALQP</sequence>
<accession>H5UV86</accession>
<dbReference type="RefSeq" id="WP_009483487.1">
    <property type="nucleotide sequence ID" value="NZ_BAFE01000091.1"/>
</dbReference>
<dbReference type="Proteomes" id="UP000004367">
    <property type="component" value="Unassembled WGS sequence"/>
</dbReference>
<gene>
    <name evidence="2" type="ORF">MOPEL_132_00110</name>
</gene>
<name>H5UV86_9MICO</name>
<organism evidence="2 3">
    <name type="scientific">Mobilicoccus pelagius NBRC 104925</name>
    <dbReference type="NCBI Taxonomy" id="1089455"/>
    <lineage>
        <taxon>Bacteria</taxon>
        <taxon>Bacillati</taxon>
        <taxon>Actinomycetota</taxon>
        <taxon>Actinomycetes</taxon>
        <taxon>Micrococcales</taxon>
        <taxon>Dermatophilaceae</taxon>
        <taxon>Mobilicoccus</taxon>
    </lineage>
</organism>
<dbReference type="InterPro" id="IPR018561">
    <property type="entry name" value="AosR"/>
</dbReference>
<dbReference type="AlphaFoldDB" id="H5UV86"/>
<evidence type="ECO:0000313" key="3">
    <source>
        <dbReference type="Proteomes" id="UP000004367"/>
    </source>
</evidence>
<keyword evidence="3" id="KW-1185">Reference proteome</keyword>
<feature type="region of interest" description="Disordered" evidence="1">
    <location>
        <begin position="67"/>
        <end position="88"/>
    </location>
</feature>
<reference evidence="2 3" key="1">
    <citation type="submission" date="2012-02" db="EMBL/GenBank/DDBJ databases">
        <title>Whole genome shotgun sequence of Mobilicoccus pelagius NBRC 104925.</title>
        <authorList>
            <person name="Yoshida Y."/>
            <person name="Hosoyama A."/>
            <person name="Tsuchikane K."/>
            <person name="Katsumata H."/>
            <person name="Yamazaki S."/>
            <person name="Fujita N."/>
        </authorList>
    </citation>
    <scope>NUCLEOTIDE SEQUENCE [LARGE SCALE GENOMIC DNA]</scope>
    <source>
        <strain evidence="2 3">NBRC 104925</strain>
    </source>
</reference>